<dbReference type="Proteomes" id="UP000700732">
    <property type="component" value="Unassembled WGS sequence"/>
</dbReference>
<gene>
    <name evidence="1" type="ORF">FH603_818</name>
</gene>
<reference evidence="1 2" key="1">
    <citation type="submission" date="2019-06" db="EMBL/GenBank/DDBJ databases">
        <title>Spirosoma utsteinense sp. nov. isolated from Antarctic ice-free soils.</title>
        <authorList>
            <person name="Tahon G."/>
        </authorList>
    </citation>
    <scope>NUCLEOTIDE SEQUENCE [LARGE SCALE GENOMIC DNA]</scope>
    <source>
        <strain evidence="1 2">LMG 31447</strain>
    </source>
</reference>
<sequence>MEAVQHFFKTIERGAQQLVIDLPEGVDKAEVEVIVRPLHEKIIEPGNNPSSYEIAQRFKGSMKNSGYQVDEYDVYDQ</sequence>
<comment type="caution">
    <text evidence="1">The sequence shown here is derived from an EMBL/GenBank/DDBJ whole genome shotgun (WGS) entry which is preliminary data.</text>
</comment>
<evidence type="ECO:0000313" key="1">
    <source>
        <dbReference type="EMBL" id="MBC3790331.1"/>
    </source>
</evidence>
<proteinExistence type="predicted"/>
<evidence type="ECO:0000313" key="2">
    <source>
        <dbReference type="Proteomes" id="UP000700732"/>
    </source>
</evidence>
<keyword evidence="2" id="KW-1185">Reference proteome</keyword>
<dbReference type="RefSeq" id="WP_186736178.1">
    <property type="nucleotide sequence ID" value="NZ_VFIA01000004.1"/>
</dbReference>
<accession>A0ABR6W2J3</accession>
<organism evidence="1 2">
    <name type="scientific">Spirosoma utsteinense</name>
    <dbReference type="NCBI Taxonomy" id="2585773"/>
    <lineage>
        <taxon>Bacteria</taxon>
        <taxon>Pseudomonadati</taxon>
        <taxon>Bacteroidota</taxon>
        <taxon>Cytophagia</taxon>
        <taxon>Cytophagales</taxon>
        <taxon>Cytophagaceae</taxon>
        <taxon>Spirosoma</taxon>
    </lineage>
</organism>
<name>A0ABR6W2J3_9BACT</name>
<protein>
    <submittedName>
        <fullName evidence="1">Uncharacterized protein</fullName>
    </submittedName>
</protein>
<dbReference type="EMBL" id="VFIA01000004">
    <property type="protein sequence ID" value="MBC3790331.1"/>
    <property type="molecule type" value="Genomic_DNA"/>
</dbReference>